<organism evidence="1">
    <name type="scientific">Micrurus paraensis</name>
    <dbReference type="NCBI Taxonomy" id="1970185"/>
    <lineage>
        <taxon>Eukaryota</taxon>
        <taxon>Metazoa</taxon>
        <taxon>Chordata</taxon>
        <taxon>Craniata</taxon>
        <taxon>Vertebrata</taxon>
        <taxon>Euteleostomi</taxon>
        <taxon>Lepidosauria</taxon>
        <taxon>Squamata</taxon>
        <taxon>Bifurcata</taxon>
        <taxon>Unidentata</taxon>
        <taxon>Episquamata</taxon>
        <taxon>Toxicofera</taxon>
        <taxon>Serpentes</taxon>
        <taxon>Colubroidea</taxon>
        <taxon>Elapidae</taxon>
        <taxon>Elapinae</taxon>
        <taxon>Micrurus</taxon>
    </lineage>
</organism>
<reference evidence="1" key="2">
    <citation type="submission" date="2017-11" db="EMBL/GenBank/DDBJ databases">
        <title>Coralsnake Venomics: Analyses of Venom Gland Transcriptomes and Proteomes of Six Brazilian Taxa.</title>
        <authorList>
            <person name="Aird S.D."/>
            <person name="Jorge da Silva N."/>
            <person name="Qiu L."/>
            <person name="Villar-Briones A."/>
            <person name="Aparecida-Saddi V."/>
            <person name="Campos-Telles M.P."/>
            <person name="Grau M."/>
            <person name="Mikheyev A.S."/>
        </authorList>
    </citation>
    <scope>NUCLEOTIDE SEQUENCE</scope>
    <source>
        <tissue evidence="1">Venom_gland</tissue>
    </source>
</reference>
<sequence>MSLPSILFANARSLEPKMGHMRLGLIVNWKVRNCYVVIATKIWLKHSVPDSVVSLVGFSTFWLDHSLSLSGKSHWGGVFSFYVNDRWCNVNVVSSLCFPDVELLTTKYRPFYLSRECSVILLQLGIFLLVQTEMRLCMFSYQ</sequence>
<evidence type="ECO:0000313" key="1">
    <source>
        <dbReference type="EMBL" id="LAB08108.1"/>
    </source>
</evidence>
<dbReference type="AlphaFoldDB" id="A0A2D4KHC0"/>
<dbReference type="EMBL" id="IACL01061613">
    <property type="protein sequence ID" value="LAB08108.1"/>
    <property type="molecule type" value="Transcribed_RNA"/>
</dbReference>
<proteinExistence type="predicted"/>
<protein>
    <submittedName>
        <fullName evidence="1">Uncharacterized protein</fullName>
    </submittedName>
</protein>
<reference evidence="1" key="1">
    <citation type="submission" date="2017-07" db="EMBL/GenBank/DDBJ databases">
        <authorList>
            <person name="Mikheyev A."/>
            <person name="Grau M."/>
        </authorList>
    </citation>
    <scope>NUCLEOTIDE SEQUENCE</scope>
    <source>
        <tissue evidence="1">Venom_gland</tissue>
    </source>
</reference>
<accession>A0A2D4KHC0</accession>
<name>A0A2D4KHC0_9SAUR</name>